<evidence type="ECO:0000256" key="3">
    <source>
        <dbReference type="ARBA" id="ARBA00022801"/>
    </source>
</evidence>
<evidence type="ECO:0000256" key="4">
    <source>
        <dbReference type="ARBA" id="ARBA00022807"/>
    </source>
</evidence>
<dbReference type="PANTHER" id="PTHR47053">
    <property type="entry name" value="MUREIN DD-ENDOPEPTIDASE MEPH-RELATED"/>
    <property type="match status" value="1"/>
</dbReference>
<comment type="similarity">
    <text evidence="1">Belongs to the peptidase C40 family.</text>
</comment>
<protein>
    <recommendedName>
        <fullName evidence="7">NlpC/P60 domain-containing protein</fullName>
    </recommendedName>
</protein>
<keyword evidence="4" id="KW-0788">Thiol protease</keyword>
<dbReference type="EMBL" id="CP046996">
    <property type="protein sequence ID" value="QGZ99266.1"/>
    <property type="molecule type" value="Genomic_DNA"/>
</dbReference>
<sequence length="633" mass="68635">MKEIKTKSGIKDIKVLDKASNVSHRMKNAYIHTKEQTEQNGHNEDGNYVDDAVSRTRDGTETVGRRTVTAGGHSKNAVWKIKERRAGGTGTSNTITRGDQSGHTSYPGTKVPKSKQRYVQGKATLTAKQTAERKAAQTFQNSVFQPAEKAALQVGKIHGQTGRRIKQFARERSITVKQATKGTVKTAQRRVKTIERSTATATIKASRSAAKNTVKTAQTAKRATQATQAATRVAAVSAKTMTKAMVATIKTIIATLKSLLAMIAAGGWAAVVIILLVCLVGLMSESVFGVFFSNEDTGKNTPVMTEAVSQLNGNFTARIEQIENENPHNTLDLSNNGSSTMVSNWRDLLAVYAVKVATDPENGIEVATLDNKKVEILRNIFWDMNKIDYWLETIEHTDGKTTSTETVLHIHVISKSYSDMIAQYNFNVQQAGMLNELMQDKYKQLFLNLIGSYEDITLSPQEISAISKNLPADLNEQRKRAVLAAYSLVGKVNYFWGGKSTVIGWDSRWGTPAKVTDEGSATTGSVRPFGLDCSGYVAWVFVNTAGNTDTAKIIGTGTASQYAACAPVSWVSAQPGDLAFYSDLSHVGIVVGKQNGDLLIANCNAGENNVAVTRVSGASSSGFFTIGRTKFFE</sequence>
<dbReference type="Proteomes" id="UP000430508">
    <property type="component" value="Chromosome"/>
</dbReference>
<dbReference type="RefSeq" id="WP_158208077.1">
    <property type="nucleotide sequence ID" value="NZ_CP046996.1"/>
</dbReference>
<accession>A0A857DEI3</accession>
<keyword evidence="6" id="KW-1133">Transmembrane helix</keyword>
<reference evidence="8 9" key="1">
    <citation type="submission" date="2019-12" db="EMBL/GenBank/DDBJ databases">
        <title>Sequence classification of anaerobic respiratory reductive dehalogenases: First we see many, then we see few.</title>
        <authorList>
            <person name="Molenda O."/>
            <person name="Puentes Jacome L.A."/>
            <person name="Cao X."/>
            <person name="Nesbo C.L."/>
            <person name="Tang S."/>
            <person name="Morson N."/>
            <person name="Patron J."/>
            <person name="Lomheim L."/>
            <person name="Wishart D.S."/>
            <person name="Edwards E.A."/>
        </authorList>
    </citation>
    <scope>NUCLEOTIDE SEQUENCE [LARGE SCALE GENOMIC DNA]</scope>
    <source>
        <strain evidence="8 9">12DCA</strain>
    </source>
</reference>
<evidence type="ECO:0000256" key="5">
    <source>
        <dbReference type="SAM" id="MobiDB-lite"/>
    </source>
</evidence>
<dbReference type="SUPFAM" id="SSF54001">
    <property type="entry name" value="Cysteine proteinases"/>
    <property type="match status" value="1"/>
</dbReference>
<keyword evidence="2" id="KW-0645">Protease</keyword>
<feature type="region of interest" description="Disordered" evidence="5">
    <location>
        <begin position="34"/>
        <end position="61"/>
    </location>
</feature>
<dbReference type="PROSITE" id="PS51935">
    <property type="entry name" value="NLPC_P60"/>
    <property type="match status" value="1"/>
</dbReference>
<dbReference type="Pfam" id="PF00877">
    <property type="entry name" value="NLPC_P60"/>
    <property type="match status" value="1"/>
</dbReference>
<keyword evidence="6" id="KW-0812">Transmembrane</keyword>
<gene>
    <name evidence="8" type="ORF">GQ588_00570</name>
</gene>
<name>A0A857DEI3_9FIRM</name>
<keyword evidence="6" id="KW-0472">Membrane</keyword>
<evidence type="ECO:0000313" key="8">
    <source>
        <dbReference type="EMBL" id="QGZ99266.1"/>
    </source>
</evidence>
<evidence type="ECO:0000259" key="7">
    <source>
        <dbReference type="PROSITE" id="PS51935"/>
    </source>
</evidence>
<keyword evidence="3" id="KW-0378">Hydrolase</keyword>
<feature type="compositionally biased region" description="Basic and acidic residues" evidence="5">
    <location>
        <begin position="52"/>
        <end position="61"/>
    </location>
</feature>
<dbReference type="InterPro" id="IPR038765">
    <property type="entry name" value="Papain-like_cys_pep_sf"/>
</dbReference>
<organism evidence="8 9">
    <name type="scientific">Dehalobacter restrictus</name>
    <dbReference type="NCBI Taxonomy" id="55583"/>
    <lineage>
        <taxon>Bacteria</taxon>
        <taxon>Bacillati</taxon>
        <taxon>Bacillota</taxon>
        <taxon>Clostridia</taxon>
        <taxon>Eubacteriales</taxon>
        <taxon>Desulfitobacteriaceae</taxon>
        <taxon>Dehalobacter</taxon>
    </lineage>
</organism>
<evidence type="ECO:0000256" key="1">
    <source>
        <dbReference type="ARBA" id="ARBA00007074"/>
    </source>
</evidence>
<dbReference type="InterPro" id="IPR000064">
    <property type="entry name" value="NLP_P60_dom"/>
</dbReference>
<dbReference type="InterPro" id="IPR051202">
    <property type="entry name" value="Peptidase_C40"/>
</dbReference>
<dbReference type="GO" id="GO:0006508">
    <property type="term" value="P:proteolysis"/>
    <property type="evidence" value="ECO:0007669"/>
    <property type="project" value="UniProtKB-KW"/>
</dbReference>
<feature type="compositionally biased region" description="Polar residues" evidence="5">
    <location>
        <begin position="91"/>
        <end position="107"/>
    </location>
</feature>
<feature type="region of interest" description="Disordered" evidence="5">
    <location>
        <begin position="84"/>
        <end position="112"/>
    </location>
</feature>
<evidence type="ECO:0000256" key="6">
    <source>
        <dbReference type="SAM" id="Phobius"/>
    </source>
</evidence>
<dbReference type="AlphaFoldDB" id="A0A857DEI3"/>
<feature type="transmembrane region" description="Helical" evidence="6">
    <location>
        <begin position="259"/>
        <end position="283"/>
    </location>
</feature>
<dbReference type="Gene3D" id="3.90.1720.10">
    <property type="entry name" value="endopeptidase domain like (from Nostoc punctiforme)"/>
    <property type="match status" value="1"/>
</dbReference>
<dbReference type="GO" id="GO:0008234">
    <property type="term" value="F:cysteine-type peptidase activity"/>
    <property type="evidence" value="ECO:0007669"/>
    <property type="project" value="UniProtKB-KW"/>
</dbReference>
<evidence type="ECO:0000256" key="2">
    <source>
        <dbReference type="ARBA" id="ARBA00022670"/>
    </source>
</evidence>
<feature type="domain" description="NlpC/P60" evidence="7">
    <location>
        <begin position="475"/>
        <end position="633"/>
    </location>
</feature>
<evidence type="ECO:0000313" key="9">
    <source>
        <dbReference type="Proteomes" id="UP000430508"/>
    </source>
</evidence>
<proteinExistence type="inferred from homology"/>
<dbReference type="PANTHER" id="PTHR47053:SF1">
    <property type="entry name" value="MUREIN DD-ENDOPEPTIDASE MEPH-RELATED"/>
    <property type="match status" value="1"/>
</dbReference>
<feature type="compositionally biased region" description="Basic and acidic residues" evidence="5">
    <location>
        <begin position="34"/>
        <end position="45"/>
    </location>
</feature>